<gene>
    <name evidence="2" type="ORF">GOP47_0016307</name>
</gene>
<dbReference type="EMBL" id="JABFUD020000016">
    <property type="protein sequence ID" value="KAI5067962.1"/>
    <property type="molecule type" value="Genomic_DNA"/>
</dbReference>
<protein>
    <submittedName>
        <fullName evidence="2">Uncharacterized protein</fullName>
    </submittedName>
</protein>
<dbReference type="Proteomes" id="UP000886520">
    <property type="component" value="Chromosome 16"/>
</dbReference>
<name>A0A9D4UHV8_ADICA</name>
<organism evidence="2 3">
    <name type="scientific">Adiantum capillus-veneris</name>
    <name type="common">Maidenhair fern</name>
    <dbReference type="NCBI Taxonomy" id="13818"/>
    <lineage>
        <taxon>Eukaryota</taxon>
        <taxon>Viridiplantae</taxon>
        <taxon>Streptophyta</taxon>
        <taxon>Embryophyta</taxon>
        <taxon>Tracheophyta</taxon>
        <taxon>Polypodiopsida</taxon>
        <taxon>Polypodiidae</taxon>
        <taxon>Polypodiales</taxon>
        <taxon>Pteridineae</taxon>
        <taxon>Pteridaceae</taxon>
        <taxon>Vittarioideae</taxon>
        <taxon>Adiantum</taxon>
    </lineage>
</organism>
<keyword evidence="3" id="KW-1185">Reference proteome</keyword>
<evidence type="ECO:0000313" key="2">
    <source>
        <dbReference type="EMBL" id="KAI5067962.1"/>
    </source>
</evidence>
<proteinExistence type="predicted"/>
<sequence>MELGLTKNIQDAIGLKNSRREHPNMKSGSMSHLEEHATTDEASTYQDSPFGEVKTSDVPLSNDVKTNDVQQEPPFSYLNVKDVLHVADVEDFEVARSDVLQSSMSHVEDIAHNVETLGSQSLACICEGW</sequence>
<feature type="region of interest" description="Disordered" evidence="1">
    <location>
        <begin position="1"/>
        <end position="70"/>
    </location>
</feature>
<dbReference type="AlphaFoldDB" id="A0A9D4UHV8"/>
<accession>A0A9D4UHV8</accession>
<evidence type="ECO:0000313" key="3">
    <source>
        <dbReference type="Proteomes" id="UP000886520"/>
    </source>
</evidence>
<reference evidence="2" key="1">
    <citation type="submission" date="2021-01" db="EMBL/GenBank/DDBJ databases">
        <title>Adiantum capillus-veneris genome.</title>
        <authorList>
            <person name="Fang Y."/>
            <person name="Liao Q."/>
        </authorList>
    </citation>
    <scope>NUCLEOTIDE SEQUENCE</scope>
    <source>
        <strain evidence="2">H3</strain>
        <tissue evidence="2">Leaf</tissue>
    </source>
</reference>
<evidence type="ECO:0000256" key="1">
    <source>
        <dbReference type="SAM" id="MobiDB-lite"/>
    </source>
</evidence>
<comment type="caution">
    <text evidence="2">The sequence shown here is derived from an EMBL/GenBank/DDBJ whole genome shotgun (WGS) entry which is preliminary data.</text>
</comment>